<dbReference type="EMBL" id="QGGH01000002">
    <property type="protein sequence ID" value="PWJ92779.1"/>
    <property type="molecule type" value="Genomic_DNA"/>
</dbReference>
<comment type="caution">
    <text evidence="1">The sequence shown here is derived from an EMBL/GenBank/DDBJ whole genome shotgun (WGS) entry which is preliminary data.</text>
</comment>
<gene>
    <name evidence="1" type="ORF">C8D77_102554</name>
</gene>
<dbReference type="Proteomes" id="UP000245631">
    <property type="component" value="Unassembled WGS sequence"/>
</dbReference>
<dbReference type="GeneID" id="61051591"/>
<accession>A0A8E3B636</accession>
<sequence>MSNIETARSHALGMRVADLKAKMEEAQITEGEMKAFHKVAAIMGDRQGRIESDDLIAASFVTDTLPNSQKP</sequence>
<dbReference type="RefSeq" id="WP_109663311.1">
    <property type="nucleotide sequence ID" value="NZ_QGGH01000002.1"/>
</dbReference>
<protein>
    <submittedName>
        <fullName evidence="1">Uncharacterized protein</fullName>
    </submittedName>
</protein>
<organism evidence="1 2">
    <name type="scientific">Rhizobium loti</name>
    <name type="common">Mesorhizobium loti</name>
    <dbReference type="NCBI Taxonomy" id="381"/>
    <lineage>
        <taxon>Bacteria</taxon>
        <taxon>Pseudomonadati</taxon>
        <taxon>Pseudomonadota</taxon>
        <taxon>Alphaproteobacteria</taxon>
        <taxon>Hyphomicrobiales</taxon>
        <taxon>Phyllobacteriaceae</taxon>
        <taxon>Mesorhizobium</taxon>
    </lineage>
</organism>
<name>A0A8E3B636_RHILI</name>
<proteinExistence type="predicted"/>
<dbReference type="AlphaFoldDB" id="A0A8E3B636"/>
<evidence type="ECO:0000313" key="1">
    <source>
        <dbReference type="EMBL" id="PWJ92779.1"/>
    </source>
</evidence>
<evidence type="ECO:0000313" key="2">
    <source>
        <dbReference type="Proteomes" id="UP000245631"/>
    </source>
</evidence>
<reference evidence="1 2" key="1">
    <citation type="submission" date="2018-05" db="EMBL/GenBank/DDBJ databases">
        <title>Genomic Encyclopedia of Type Strains, Phase IV (KMG-IV): sequencing the most valuable type-strain genomes for metagenomic binning, comparative biology and taxonomic classification.</title>
        <authorList>
            <person name="Goeker M."/>
        </authorList>
    </citation>
    <scope>NUCLEOTIDE SEQUENCE [LARGE SCALE GENOMIC DNA]</scope>
    <source>
        <strain evidence="1 2">DSM 2626</strain>
    </source>
</reference>